<dbReference type="EMBL" id="DVOF01000123">
    <property type="protein sequence ID" value="HIV02747.1"/>
    <property type="molecule type" value="Genomic_DNA"/>
</dbReference>
<evidence type="ECO:0000256" key="1">
    <source>
        <dbReference type="SAM" id="Coils"/>
    </source>
</evidence>
<accession>A0A9D1NGL0</accession>
<reference evidence="3" key="2">
    <citation type="journal article" date="2021" name="PeerJ">
        <title>Extensive microbial diversity within the chicken gut microbiome revealed by metagenomics and culture.</title>
        <authorList>
            <person name="Gilroy R."/>
            <person name="Ravi A."/>
            <person name="Getino M."/>
            <person name="Pursley I."/>
            <person name="Horton D.L."/>
            <person name="Alikhan N.F."/>
            <person name="Baker D."/>
            <person name="Gharbi K."/>
            <person name="Hall N."/>
            <person name="Watson M."/>
            <person name="Adriaenssens E.M."/>
            <person name="Foster-Nyarko E."/>
            <person name="Jarju S."/>
            <person name="Secka A."/>
            <person name="Antonio M."/>
            <person name="Oren A."/>
            <person name="Chaudhuri R.R."/>
            <person name="La Ragione R."/>
            <person name="Hildebrand F."/>
            <person name="Pallen M.J."/>
        </authorList>
    </citation>
    <scope>NUCLEOTIDE SEQUENCE</scope>
    <source>
        <strain evidence="3">4920</strain>
    </source>
</reference>
<keyword evidence="1" id="KW-0175">Coiled coil</keyword>
<comment type="caution">
    <text evidence="3">The sequence shown here is derived from an EMBL/GenBank/DDBJ whole genome shotgun (WGS) entry which is preliminary data.</text>
</comment>
<dbReference type="Proteomes" id="UP000886743">
    <property type="component" value="Unassembled WGS sequence"/>
</dbReference>
<gene>
    <name evidence="3" type="ORF">IAC74_04170</name>
</gene>
<reference evidence="3" key="1">
    <citation type="submission" date="2020-10" db="EMBL/GenBank/DDBJ databases">
        <authorList>
            <person name="Gilroy R."/>
        </authorList>
    </citation>
    <scope>NUCLEOTIDE SEQUENCE</scope>
    <source>
        <strain evidence="3">4920</strain>
    </source>
</reference>
<feature type="coiled-coil region" evidence="1">
    <location>
        <begin position="64"/>
        <end position="91"/>
    </location>
</feature>
<evidence type="ECO:0000256" key="2">
    <source>
        <dbReference type="SAM" id="Phobius"/>
    </source>
</evidence>
<proteinExistence type="predicted"/>
<evidence type="ECO:0000313" key="3">
    <source>
        <dbReference type="EMBL" id="HIV02747.1"/>
    </source>
</evidence>
<name>A0A9D1NGL0_9FIRM</name>
<keyword evidence="2" id="KW-1133">Transmembrane helix</keyword>
<keyword evidence="2" id="KW-0472">Membrane</keyword>
<dbReference type="AlphaFoldDB" id="A0A9D1NGL0"/>
<organism evidence="3 4">
    <name type="scientific">Candidatus Aphodoplasma excrementigallinarum</name>
    <dbReference type="NCBI Taxonomy" id="2840673"/>
    <lineage>
        <taxon>Bacteria</taxon>
        <taxon>Bacillati</taxon>
        <taxon>Bacillota</taxon>
        <taxon>Clostridia</taxon>
        <taxon>Eubacteriales</taxon>
        <taxon>Candidatus Aphodoplasma</taxon>
    </lineage>
</organism>
<evidence type="ECO:0008006" key="5">
    <source>
        <dbReference type="Google" id="ProtNLM"/>
    </source>
</evidence>
<protein>
    <recommendedName>
        <fullName evidence="5">Cell division protein FtsL</fullName>
    </recommendedName>
</protein>
<feature type="transmembrane region" description="Helical" evidence="2">
    <location>
        <begin position="38"/>
        <end position="58"/>
    </location>
</feature>
<sequence length="160" mass="17861">MRTNGNLALKPTYQAVQTEENRKVVKRQEKPKSKAKTLNIAVAVFYIVIIFAIAFCLISREVSLYEKSSEISRLESQLEDAQAATKQAQIAAESAIDLNKIEEVATTKYGMSRPEQNQTAYINIQQDDYVEKAAEKDAGLELQQSIQSGLKNLFGIFGVQ</sequence>
<evidence type="ECO:0000313" key="4">
    <source>
        <dbReference type="Proteomes" id="UP000886743"/>
    </source>
</evidence>
<keyword evidence="2" id="KW-0812">Transmembrane</keyword>